<keyword evidence="10" id="KW-1185">Reference proteome</keyword>
<sequence length="1337" mass="143820">MDEGMTAAESANALDAARAEGRRVGSAAEERQRAADRAAKERRTRAVFGTGALAVKAGVKNVLVVDGTGVSSDFMSEHLLLIERESSPTLITPPLPAEQRRAVKTAWRGLHHERIGLEGGERPDRLELCRRAISSGRFHALILSDLSEDSRAIPAVERELGPTLLRFAEGGGAVAVTTADSAMVLPMLRRLFGVAWTSGGYYRTVWGPSRENASAVAAAFPMALASNGFSAKAHAVRGVPEHERMFGTTPESRTQSHVPLMAGRDVGTRTDASSVTGPVEDYDVVVARRAIGAGSLALFCDINLEPETVQQCLGFCRLNSPDAPGDAVARLDADEYARAAVSKAKGNAAFVAQDFGAAAAEYEGALGAYGERGGAAGEQREEKAKICSNLAECRLKLEQWEAAAAAASDALALVPTHAKSLVRRAKAAVRLGEVEAAANDLRQVTGGGDATQAAAAAALLRPLEAKLREAKKEAKRKEAARNNAFAAGFAGALGLYGKQAGEDSSITTDFMVFCKLAVRHDVVPVGWDWPAFLRVAETLLPYAFEKADAKEKWGRENVFAVLTGGRSLRATAEVVYANSCQEQGPSAAMRVMTRRCRHPGPEWHDVGGRHAWQALARALGEDPAWWTSAAADDVGEEDEEDDYAEIVASRSAPWRAAAQAKEADDSQPLQPQDRVMVSGLVGRPELNEALATVLLPVDPVSGRCCVRVRRPEVGFCALDDVKLKPQNLSKMPLPTVAPADATDGFHPLHIAAIEGRAERAEFYLSQGTDPDLLDADGWTPLMRACLWAQAEVVQLLLAHGATPDVPATTTGSTALMFACMHGPLRPPPTMPYNAFRHKLTVESLLAHGAQPAIGNAKGESARMRYLPLCSLHRSCLTSTSFASAHSRIFRSALALTPLYRSGCHTRASFLKAWAERGSERGVCVLTRVSWLAATLYCRFTQPHCASGASWSRLAGSSSTALWSRPLFGSPGWPQRLSCHALRSDGSTHCHLRCRSSAWLSLSALPADAVEQCNRAIPRKGGKPKFPANVNANGYVNQWHIARQSKADGGKAYCETLYECGDDPGVGVATIFVSWFLETPLKTLVDALRQDLRLHPELPPDTKFLVCDFVIRQHGDDVKADVDRLGDCVRAVGHTVLLMEPWYDPEPEPLGRAYCIIKEVFHTQESGARFEAECRNPKDTEQILGELEREMLSLVGSPLSLAGASAPGVAMRAGTPAMAVERSASIPFLKKPPALDGSMVGDVGFDPLGISTTIIELGGDLRYVREAELMHGRQAMLATVGFVFPKLFGKLPVEWAKDISLNPLEAQYTITCLSLVAITGMFFQTAITGSLYPLVDKF</sequence>
<dbReference type="eggNOG" id="KOG0543">
    <property type="taxonomic scope" value="Eukaryota"/>
</dbReference>
<accession>A0A0D3J1Q0</accession>
<feature type="coiled-coil region" evidence="7">
    <location>
        <begin position="460"/>
        <end position="487"/>
    </location>
</feature>
<dbReference type="SMART" id="SM00248">
    <property type="entry name" value="ANK"/>
    <property type="match status" value="3"/>
</dbReference>
<dbReference type="Pfam" id="PF00504">
    <property type="entry name" value="Chloroa_b-bind"/>
    <property type="match status" value="1"/>
</dbReference>
<dbReference type="Proteomes" id="UP000013827">
    <property type="component" value="Unassembled WGS sequence"/>
</dbReference>
<evidence type="ECO:0000313" key="9">
    <source>
        <dbReference type="EnsemblProtists" id="EOD17435"/>
    </source>
</evidence>
<dbReference type="PROSITE" id="PS50088">
    <property type="entry name" value="ANK_REPEAT"/>
    <property type="match status" value="2"/>
</dbReference>
<evidence type="ECO:0000256" key="8">
    <source>
        <dbReference type="SAM" id="MobiDB-lite"/>
    </source>
</evidence>
<evidence type="ECO:0000256" key="4">
    <source>
        <dbReference type="ARBA" id="ARBA00022737"/>
    </source>
</evidence>
<dbReference type="Gene3D" id="1.25.40.10">
    <property type="entry name" value="Tetratricopeptide repeat domain"/>
    <property type="match status" value="1"/>
</dbReference>
<keyword evidence="2" id="KW-0150">Chloroplast</keyword>
<dbReference type="PANTHER" id="PTHR24189:SF50">
    <property type="entry name" value="ANKYRIN REPEAT AND SOCS BOX PROTEIN 2"/>
    <property type="match status" value="1"/>
</dbReference>
<dbReference type="InterPro" id="IPR002110">
    <property type="entry name" value="Ankyrin_rpt"/>
</dbReference>
<organism evidence="9 10">
    <name type="scientific">Emiliania huxleyi (strain CCMP1516)</name>
    <dbReference type="NCBI Taxonomy" id="280463"/>
    <lineage>
        <taxon>Eukaryota</taxon>
        <taxon>Haptista</taxon>
        <taxon>Haptophyta</taxon>
        <taxon>Prymnesiophyceae</taxon>
        <taxon>Isochrysidales</taxon>
        <taxon>Noelaerhabdaceae</taxon>
        <taxon>Emiliania</taxon>
    </lineage>
</organism>
<evidence type="ECO:0000256" key="5">
    <source>
        <dbReference type="ARBA" id="ARBA00023043"/>
    </source>
</evidence>
<dbReference type="HOGENOM" id="CLU_258662_0_0_1"/>
<feature type="region of interest" description="Disordered" evidence="8">
    <location>
        <begin position="1"/>
        <end position="41"/>
    </location>
</feature>
<feature type="repeat" description="ANK" evidence="6">
    <location>
        <begin position="776"/>
        <end position="808"/>
    </location>
</feature>
<evidence type="ECO:0000256" key="6">
    <source>
        <dbReference type="PROSITE-ProRule" id="PRU00023"/>
    </source>
</evidence>
<dbReference type="InterPro" id="IPR011990">
    <property type="entry name" value="TPR-like_helical_dom_sf"/>
</dbReference>
<dbReference type="SUPFAM" id="SSF48403">
    <property type="entry name" value="Ankyrin repeat"/>
    <property type="match status" value="1"/>
</dbReference>
<evidence type="ECO:0000256" key="2">
    <source>
        <dbReference type="ARBA" id="ARBA00022528"/>
    </source>
</evidence>
<dbReference type="Pfam" id="PF12796">
    <property type="entry name" value="Ank_2"/>
    <property type="match status" value="1"/>
</dbReference>
<dbReference type="PROSITE" id="PS50297">
    <property type="entry name" value="ANK_REP_REGION"/>
    <property type="match status" value="2"/>
</dbReference>
<dbReference type="GeneID" id="17263585"/>
<reference evidence="10" key="1">
    <citation type="journal article" date="2013" name="Nature">
        <title>Pan genome of the phytoplankton Emiliania underpins its global distribution.</title>
        <authorList>
            <person name="Read B.A."/>
            <person name="Kegel J."/>
            <person name="Klute M.J."/>
            <person name="Kuo A."/>
            <person name="Lefebvre S.C."/>
            <person name="Maumus F."/>
            <person name="Mayer C."/>
            <person name="Miller J."/>
            <person name="Monier A."/>
            <person name="Salamov A."/>
            <person name="Young J."/>
            <person name="Aguilar M."/>
            <person name="Claverie J.M."/>
            <person name="Frickenhaus S."/>
            <person name="Gonzalez K."/>
            <person name="Herman E.K."/>
            <person name="Lin Y.C."/>
            <person name="Napier J."/>
            <person name="Ogata H."/>
            <person name="Sarno A.F."/>
            <person name="Shmutz J."/>
            <person name="Schroeder D."/>
            <person name="de Vargas C."/>
            <person name="Verret F."/>
            <person name="von Dassow P."/>
            <person name="Valentin K."/>
            <person name="Van de Peer Y."/>
            <person name="Wheeler G."/>
            <person name="Dacks J.B."/>
            <person name="Delwiche C.F."/>
            <person name="Dyhrman S.T."/>
            <person name="Glockner G."/>
            <person name="John U."/>
            <person name="Richards T."/>
            <person name="Worden A.Z."/>
            <person name="Zhang X."/>
            <person name="Grigoriev I.V."/>
            <person name="Allen A.E."/>
            <person name="Bidle K."/>
            <person name="Borodovsky M."/>
            <person name="Bowler C."/>
            <person name="Brownlee C."/>
            <person name="Cock J.M."/>
            <person name="Elias M."/>
            <person name="Gladyshev V.N."/>
            <person name="Groth M."/>
            <person name="Guda C."/>
            <person name="Hadaegh A."/>
            <person name="Iglesias-Rodriguez M.D."/>
            <person name="Jenkins J."/>
            <person name="Jones B.M."/>
            <person name="Lawson T."/>
            <person name="Leese F."/>
            <person name="Lindquist E."/>
            <person name="Lobanov A."/>
            <person name="Lomsadze A."/>
            <person name="Malik S.B."/>
            <person name="Marsh M.E."/>
            <person name="Mackinder L."/>
            <person name="Mock T."/>
            <person name="Mueller-Roeber B."/>
            <person name="Pagarete A."/>
            <person name="Parker M."/>
            <person name="Probert I."/>
            <person name="Quesneville H."/>
            <person name="Raines C."/>
            <person name="Rensing S.A."/>
            <person name="Riano-Pachon D.M."/>
            <person name="Richier S."/>
            <person name="Rokitta S."/>
            <person name="Shiraiwa Y."/>
            <person name="Soanes D.M."/>
            <person name="van der Giezen M."/>
            <person name="Wahlund T.M."/>
            <person name="Williams B."/>
            <person name="Wilson W."/>
            <person name="Wolfe G."/>
            <person name="Wurch L.L."/>
        </authorList>
    </citation>
    <scope>NUCLEOTIDE SEQUENCE</scope>
</reference>
<dbReference type="SUPFAM" id="SSF103511">
    <property type="entry name" value="Chlorophyll a-b binding protein"/>
    <property type="match status" value="1"/>
</dbReference>
<dbReference type="RefSeq" id="XP_005769864.1">
    <property type="nucleotide sequence ID" value="XM_005769807.1"/>
</dbReference>
<dbReference type="GO" id="GO:0009507">
    <property type="term" value="C:chloroplast"/>
    <property type="evidence" value="ECO:0007669"/>
    <property type="project" value="UniProtKB-SubCell"/>
</dbReference>
<dbReference type="KEGG" id="ehx:EMIHUDRAFT_102665"/>
<keyword evidence="5 6" id="KW-0040">ANK repeat</keyword>
<keyword evidence="7" id="KW-0175">Coiled coil</keyword>
<name>A0A0D3J1Q0_EMIH1</name>
<dbReference type="eggNOG" id="KOG2319">
    <property type="taxonomic scope" value="Eukaryota"/>
</dbReference>
<dbReference type="EnsemblProtists" id="EOD17435">
    <property type="protein sequence ID" value="EOD17435"/>
    <property type="gene ID" value="EMIHUDRAFT_102665"/>
</dbReference>
<feature type="compositionally biased region" description="Basic and acidic residues" evidence="8">
    <location>
        <begin position="17"/>
        <end position="41"/>
    </location>
</feature>
<comment type="subcellular location">
    <subcellularLocation>
        <location evidence="1">Plastid</location>
        <location evidence="1">Chloroplast</location>
    </subcellularLocation>
</comment>
<dbReference type="InterPro" id="IPR022796">
    <property type="entry name" value="Chloroa_b-bind"/>
</dbReference>
<evidence type="ECO:0000313" key="10">
    <source>
        <dbReference type="Proteomes" id="UP000013827"/>
    </source>
</evidence>
<evidence type="ECO:0000256" key="1">
    <source>
        <dbReference type="ARBA" id="ARBA00004229"/>
    </source>
</evidence>
<keyword evidence="4" id="KW-0677">Repeat</keyword>
<keyword evidence="3" id="KW-0934">Plastid</keyword>
<proteinExistence type="predicted"/>
<protein>
    <submittedName>
        <fullName evidence="9">Uncharacterized protein</fullName>
    </submittedName>
</protein>
<dbReference type="Gene3D" id="1.25.40.20">
    <property type="entry name" value="Ankyrin repeat-containing domain"/>
    <property type="match status" value="1"/>
</dbReference>
<dbReference type="SUPFAM" id="SSF48452">
    <property type="entry name" value="TPR-like"/>
    <property type="match status" value="1"/>
</dbReference>
<evidence type="ECO:0000256" key="7">
    <source>
        <dbReference type="SAM" id="Coils"/>
    </source>
</evidence>
<dbReference type="InterPro" id="IPR036770">
    <property type="entry name" value="Ankyrin_rpt-contain_sf"/>
</dbReference>
<feature type="repeat" description="ANK" evidence="6">
    <location>
        <begin position="743"/>
        <end position="775"/>
    </location>
</feature>
<evidence type="ECO:0000256" key="3">
    <source>
        <dbReference type="ARBA" id="ARBA00022640"/>
    </source>
</evidence>
<dbReference type="PaxDb" id="2903-EOD17435"/>
<dbReference type="Gene3D" id="1.10.3460.10">
    <property type="entry name" value="Chlorophyll a/b binding protein domain"/>
    <property type="match status" value="1"/>
</dbReference>
<dbReference type="InterPro" id="IPR050745">
    <property type="entry name" value="Multifunctional_regulatory"/>
</dbReference>
<dbReference type="PANTHER" id="PTHR24189">
    <property type="entry name" value="MYOTROPHIN"/>
    <property type="match status" value="1"/>
</dbReference>
<reference evidence="9" key="2">
    <citation type="submission" date="2024-10" db="UniProtKB">
        <authorList>
            <consortium name="EnsemblProtists"/>
        </authorList>
    </citation>
    <scope>IDENTIFICATION</scope>
</reference>